<feature type="compositionally biased region" description="Low complexity" evidence="1">
    <location>
        <begin position="127"/>
        <end position="141"/>
    </location>
</feature>
<evidence type="ECO:0008006" key="4">
    <source>
        <dbReference type="Google" id="ProtNLM"/>
    </source>
</evidence>
<feature type="compositionally biased region" description="Low complexity" evidence="1">
    <location>
        <begin position="250"/>
        <end position="262"/>
    </location>
</feature>
<organism evidence="2 3">
    <name type="scientific">Lawsonibacter hominis</name>
    <dbReference type="NCBI Taxonomy" id="2763053"/>
    <lineage>
        <taxon>Bacteria</taxon>
        <taxon>Bacillati</taxon>
        <taxon>Bacillota</taxon>
        <taxon>Clostridia</taxon>
        <taxon>Eubacteriales</taxon>
        <taxon>Oscillospiraceae</taxon>
        <taxon>Lawsonibacter</taxon>
    </lineage>
</organism>
<dbReference type="AlphaFoldDB" id="A0A8J6JH03"/>
<gene>
    <name evidence="2" type="ORF">H8S57_15585</name>
</gene>
<feature type="compositionally biased region" description="Low complexity" evidence="1">
    <location>
        <begin position="153"/>
        <end position="163"/>
    </location>
</feature>
<accession>A0A8J6JH03</accession>
<sequence>MSLTPLNSDLDVVQSLVIPGLDSDLDIIQKLDDEPNDVGGLTAAQLKAKFDESGNTIKTYLNDTLLPALSGTVAEEEARAAAETQRQTNESARMSAESARASAEGLRVTAESARATQEGARADAEAARSAAETARGSAESTRSAQESSRVSTEAGRVGAESARAAAEQARAGAETARVSEFSALKAQSESATAAANTAAGKVNNMTVQASTGAAGSSASVTRGTNAQGGIELTFQIPKGDKGETGATGAQGPKGDTGDTGPQGPQGPQGPAGSGSGDMIASTYDPTGKAQDVFAYADGKNVLYVTFTLGEQDDFGNFACTADHTVEEVFAAVNAGRSVIARTPITTQYGTAYDQLQLGYVNQITDCLQVSFFSNTKYGTRVFEMFEDGCQYYAELLAAEDIGALPTSGGTMTGALTLAGNPTANLHAATKQYADTKLAKSGGTITGDVIVSAQDGVDFATMDFGYRQDGVSAFQPSTLRGIHLPTEPDMAASKEYVDVSAAKPISASVLLPMSAWSPAGDGFLYNPTVSGVSTSNIIIVAPAPTSIDAAMNANVRCLAQSTNFLSFYCDSIPSKDLNYNVLIQEV</sequence>
<dbReference type="EMBL" id="JACOPP010000038">
    <property type="protein sequence ID" value="MBC5735132.1"/>
    <property type="molecule type" value="Genomic_DNA"/>
</dbReference>
<evidence type="ECO:0000313" key="3">
    <source>
        <dbReference type="Proteomes" id="UP000661435"/>
    </source>
</evidence>
<reference evidence="2" key="1">
    <citation type="submission" date="2020-08" db="EMBL/GenBank/DDBJ databases">
        <title>Genome public.</title>
        <authorList>
            <person name="Liu C."/>
            <person name="Sun Q."/>
        </authorList>
    </citation>
    <scope>NUCLEOTIDE SEQUENCE</scope>
    <source>
        <strain evidence="2">NSJ-51</strain>
    </source>
</reference>
<comment type="caution">
    <text evidence="2">The sequence shown here is derived from an EMBL/GenBank/DDBJ whole genome shotgun (WGS) entry which is preliminary data.</text>
</comment>
<evidence type="ECO:0000313" key="2">
    <source>
        <dbReference type="EMBL" id="MBC5735132.1"/>
    </source>
</evidence>
<proteinExistence type="predicted"/>
<dbReference type="RefSeq" id="WP_186908920.1">
    <property type="nucleotide sequence ID" value="NZ_JACOPP010000038.1"/>
</dbReference>
<dbReference type="Proteomes" id="UP000661435">
    <property type="component" value="Unassembled WGS sequence"/>
</dbReference>
<evidence type="ECO:0000256" key="1">
    <source>
        <dbReference type="SAM" id="MobiDB-lite"/>
    </source>
</evidence>
<feature type="region of interest" description="Disordered" evidence="1">
    <location>
        <begin position="235"/>
        <end position="281"/>
    </location>
</feature>
<feature type="compositionally biased region" description="Low complexity" evidence="1">
    <location>
        <begin position="81"/>
        <end position="104"/>
    </location>
</feature>
<feature type="region of interest" description="Disordered" evidence="1">
    <location>
        <begin position="76"/>
        <end position="163"/>
    </location>
</feature>
<keyword evidence="3" id="KW-1185">Reference proteome</keyword>
<protein>
    <recommendedName>
        <fullName evidence="4">Collagen-like protein</fullName>
    </recommendedName>
</protein>
<name>A0A8J6JH03_9FIRM</name>
<feature type="compositionally biased region" description="Polar residues" evidence="1">
    <location>
        <begin position="142"/>
        <end position="151"/>
    </location>
</feature>